<keyword evidence="8 9" id="KW-0472">Membrane</keyword>
<dbReference type="OrthoDB" id="9760776at2"/>
<dbReference type="SUPFAM" id="SSF90123">
    <property type="entry name" value="ABC transporter transmembrane region"/>
    <property type="match status" value="1"/>
</dbReference>
<feature type="transmembrane region" description="Helical" evidence="9">
    <location>
        <begin position="272"/>
        <end position="293"/>
    </location>
</feature>
<dbReference type="InterPro" id="IPR050095">
    <property type="entry name" value="ECF_ABC_transporter_ATP-bd"/>
</dbReference>
<evidence type="ECO:0000256" key="5">
    <source>
        <dbReference type="ARBA" id="ARBA00022741"/>
    </source>
</evidence>
<dbReference type="Proteomes" id="UP000076625">
    <property type="component" value="Unassembled WGS sequence"/>
</dbReference>
<protein>
    <submittedName>
        <fullName evidence="12">Peptide ABC transporter ATP-binding protein</fullName>
    </submittedName>
</protein>
<name>A0A161SB93_9NEIS</name>
<dbReference type="GO" id="GO:0043190">
    <property type="term" value="C:ATP-binding cassette (ABC) transporter complex"/>
    <property type="evidence" value="ECO:0007669"/>
    <property type="project" value="TreeGrafter"/>
</dbReference>
<dbReference type="AlphaFoldDB" id="A0A161SB93"/>
<evidence type="ECO:0000256" key="8">
    <source>
        <dbReference type="ARBA" id="ARBA00023136"/>
    </source>
</evidence>
<keyword evidence="4 9" id="KW-0812">Transmembrane</keyword>
<sequence>MKPSTPQRPATRLLVSLLYRSRWALAVATVACVVNGVASVSLVTQINHALTAPPAELSGLAWRFVALAVLALVSRVVGGVVFAQLSQGTMAKMRKHISARVALAPFRQVETLGAPRAQSIVTEDATNVSMLFFALPNIVMHGSIVAGCLGYLAWLSWPVFLLALAVVVVGSLGYHLGDARALSALEAAGAAQDRLFAHFNALFSGAKELKLHRARAGAFVGETLGGEIDAVRRHRTRAFAAYAFGVGWIVFLFYVFLGLVVFAPAAVAGLDAAVLAGYVIIFLFMLVPLDGLLNNIPTLNVARVSLARIEEMLAELPEPAAESSPRPFGDGAVLKVSGLTHSYYREKEDDVFQLGPIDLELRRGEVSFLIGGNGSGKTTLAKLLTGLYAPEGGSISLDGRAVDEENRADYRQLFSAVFSDFHLFETLVGLGDPELDARANALIAKLHLDHKVKIENGRFSTRELSQGQRKRLALVVAYLEDRPFYLFDEWAADQDPLFKAVFYQELLPELAARGKAVLAITHDDRYFHLADHRLKLESGKLVVDERREAPAETV</sequence>
<gene>
    <name evidence="12" type="ORF">AVW16_03610</name>
</gene>
<evidence type="ECO:0000259" key="11">
    <source>
        <dbReference type="PROSITE" id="PS50929"/>
    </source>
</evidence>
<evidence type="ECO:0000256" key="3">
    <source>
        <dbReference type="ARBA" id="ARBA00022475"/>
    </source>
</evidence>
<keyword evidence="7 9" id="KW-1133">Transmembrane helix</keyword>
<dbReference type="Pfam" id="PF00005">
    <property type="entry name" value="ABC_tran"/>
    <property type="match status" value="1"/>
</dbReference>
<dbReference type="SUPFAM" id="SSF52540">
    <property type="entry name" value="P-loop containing nucleoside triphosphate hydrolases"/>
    <property type="match status" value="1"/>
</dbReference>
<keyword evidence="2" id="KW-0813">Transport</keyword>
<feature type="transmembrane region" description="Helical" evidence="9">
    <location>
        <begin position="21"/>
        <end position="44"/>
    </location>
</feature>
<dbReference type="InterPro" id="IPR036640">
    <property type="entry name" value="ABC1_TM_sf"/>
</dbReference>
<dbReference type="GO" id="GO:0016887">
    <property type="term" value="F:ATP hydrolysis activity"/>
    <property type="evidence" value="ECO:0007669"/>
    <property type="project" value="InterPro"/>
</dbReference>
<feature type="domain" description="ABC transporter" evidence="10">
    <location>
        <begin position="334"/>
        <end position="554"/>
    </location>
</feature>
<reference evidence="13" key="1">
    <citation type="submission" date="2016-01" db="EMBL/GenBank/DDBJ databases">
        <title>Draft genome of Chromobacterium sp. F49.</title>
        <authorList>
            <person name="Hong K.W."/>
        </authorList>
    </citation>
    <scope>NUCLEOTIDE SEQUENCE [LARGE SCALE GENOMIC DNA]</scope>
    <source>
        <strain evidence="13">CN10</strain>
    </source>
</reference>
<dbReference type="Gene3D" id="1.20.1560.10">
    <property type="entry name" value="ABC transporter type 1, transmembrane domain"/>
    <property type="match status" value="1"/>
</dbReference>
<feature type="transmembrane region" description="Helical" evidence="9">
    <location>
        <begin position="239"/>
        <end position="266"/>
    </location>
</feature>
<dbReference type="RefSeq" id="WP_066614786.1">
    <property type="nucleotide sequence ID" value="NZ_LQQU01000059.1"/>
</dbReference>
<evidence type="ECO:0000313" key="12">
    <source>
        <dbReference type="EMBL" id="KZE25393.1"/>
    </source>
</evidence>
<feature type="transmembrane region" description="Helical" evidence="9">
    <location>
        <begin position="131"/>
        <end position="153"/>
    </location>
</feature>
<dbReference type="GO" id="GO:0140359">
    <property type="term" value="F:ABC-type transporter activity"/>
    <property type="evidence" value="ECO:0007669"/>
    <property type="project" value="InterPro"/>
</dbReference>
<evidence type="ECO:0000256" key="1">
    <source>
        <dbReference type="ARBA" id="ARBA00004651"/>
    </source>
</evidence>
<dbReference type="PANTHER" id="PTHR43553:SF11">
    <property type="entry name" value="ABC TRANSPORTER ATP-BINDING_PERMEASE PROTEIN YOJI"/>
    <property type="match status" value="1"/>
</dbReference>
<organism evidence="12 13">
    <name type="scientific">Crenobacter luteus</name>
    <dbReference type="NCBI Taxonomy" id="1452487"/>
    <lineage>
        <taxon>Bacteria</taxon>
        <taxon>Pseudomonadati</taxon>
        <taxon>Pseudomonadota</taxon>
        <taxon>Betaproteobacteria</taxon>
        <taxon>Neisseriales</taxon>
        <taxon>Neisseriaceae</taxon>
        <taxon>Crenobacter</taxon>
    </lineage>
</organism>
<accession>A0A161SB93</accession>
<evidence type="ECO:0000256" key="7">
    <source>
        <dbReference type="ARBA" id="ARBA00022989"/>
    </source>
</evidence>
<feature type="domain" description="ABC transmembrane type-1" evidence="11">
    <location>
        <begin position="23"/>
        <end position="299"/>
    </location>
</feature>
<keyword evidence="3" id="KW-1003">Cell membrane</keyword>
<dbReference type="InterPro" id="IPR017871">
    <property type="entry name" value="ABC_transporter-like_CS"/>
</dbReference>
<dbReference type="Gene3D" id="3.40.50.300">
    <property type="entry name" value="P-loop containing nucleotide triphosphate hydrolases"/>
    <property type="match status" value="1"/>
</dbReference>
<evidence type="ECO:0000259" key="10">
    <source>
        <dbReference type="PROSITE" id="PS50893"/>
    </source>
</evidence>
<dbReference type="PANTHER" id="PTHR43553">
    <property type="entry name" value="HEAVY METAL TRANSPORTER"/>
    <property type="match status" value="1"/>
</dbReference>
<proteinExistence type="predicted"/>
<keyword evidence="5" id="KW-0547">Nucleotide-binding</keyword>
<comment type="caution">
    <text evidence="12">The sequence shown here is derived from an EMBL/GenBank/DDBJ whole genome shotgun (WGS) entry which is preliminary data.</text>
</comment>
<dbReference type="InterPro" id="IPR011527">
    <property type="entry name" value="ABC1_TM_dom"/>
</dbReference>
<dbReference type="STRING" id="1452487.AVW16_03610"/>
<dbReference type="InterPro" id="IPR003439">
    <property type="entry name" value="ABC_transporter-like_ATP-bd"/>
</dbReference>
<evidence type="ECO:0000256" key="9">
    <source>
        <dbReference type="SAM" id="Phobius"/>
    </source>
</evidence>
<dbReference type="InterPro" id="IPR005898">
    <property type="entry name" value="Cyc_pep_transpt_SyrD/YojI"/>
</dbReference>
<evidence type="ECO:0000313" key="13">
    <source>
        <dbReference type="Proteomes" id="UP000076625"/>
    </source>
</evidence>
<dbReference type="PROSITE" id="PS50929">
    <property type="entry name" value="ABC_TM1F"/>
    <property type="match status" value="1"/>
</dbReference>
<dbReference type="PROSITE" id="PS00211">
    <property type="entry name" value="ABC_TRANSPORTER_1"/>
    <property type="match status" value="1"/>
</dbReference>
<comment type="subcellular location">
    <subcellularLocation>
        <location evidence="1">Cell membrane</location>
        <topology evidence="1">Multi-pass membrane protein</topology>
    </subcellularLocation>
</comment>
<dbReference type="InterPro" id="IPR003593">
    <property type="entry name" value="AAA+_ATPase"/>
</dbReference>
<evidence type="ECO:0000256" key="6">
    <source>
        <dbReference type="ARBA" id="ARBA00022840"/>
    </source>
</evidence>
<dbReference type="GO" id="GO:0005524">
    <property type="term" value="F:ATP binding"/>
    <property type="evidence" value="ECO:0007669"/>
    <property type="project" value="UniProtKB-KW"/>
</dbReference>
<dbReference type="NCBIfam" id="TIGR01194">
    <property type="entry name" value="cyc_pep_trnsptr"/>
    <property type="match status" value="1"/>
</dbReference>
<feature type="transmembrane region" description="Helical" evidence="9">
    <location>
        <begin position="159"/>
        <end position="177"/>
    </location>
</feature>
<evidence type="ECO:0000256" key="2">
    <source>
        <dbReference type="ARBA" id="ARBA00022448"/>
    </source>
</evidence>
<keyword evidence="13" id="KW-1185">Reference proteome</keyword>
<dbReference type="InterPro" id="IPR027417">
    <property type="entry name" value="P-loop_NTPase"/>
</dbReference>
<evidence type="ECO:0000256" key="4">
    <source>
        <dbReference type="ARBA" id="ARBA00022692"/>
    </source>
</evidence>
<dbReference type="SMART" id="SM00382">
    <property type="entry name" value="AAA"/>
    <property type="match status" value="1"/>
</dbReference>
<feature type="transmembrane region" description="Helical" evidence="9">
    <location>
        <begin position="64"/>
        <end position="85"/>
    </location>
</feature>
<dbReference type="EMBL" id="LQQU01000059">
    <property type="protein sequence ID" value="KZE25393.1"/>
    <property type="molecule type" value="Genomic_DNA"/>
</dbReference>
<dbReference type="PROSITE" id="PS50893">
    <property type="entry name" value="ABC_TRANSPORTER_2"/>
    <property type="match status" value="1"/>
</dbReference>
<dbReference type="GO" id="GO:0015833">
    <property type="term" value="P:peptide transport"/>
    <property type="evidence" value="ECO:0007669"/>
    <property type="project" value="InterPro"/>
</dbReference>
<dbReference type="GO" id="GO:1904680">
    <property type="term" value="F:peptide transmembrane transporter activity"/>
    <property type="evidence" value="ECO:0007669"/>
    <property type="project" value="InterPro"/>
</dbReference>
<keyword evidence="6 12" id="KW-0067">ATP-binding</keyword>